<feature type="region of interest" description="Disordered" evidence="7">
    <location>
        <begin position="773"/>
        <end position="801"/>
    </location>
</feature>
<dbReference type="Pfam" id="PF00366">
    <property type="entry name" value="Ribosomal_S17"/>
    <property type="match status" value="1"/>
</dbReference>
<protein>
    <submittedName>
        <fullName evidence="9">Zinc-binding dehydrogenase</fullName>
    </submittedName>
</protein>
<dbReference type="GO" id="GO:1990904">
    <property type="term" value="C:ribonucleoprotein complex"/>
    <property type="evidence" value="ECO:0007669"/>
    <property type="project" value="UniProtKB-KW"/>
</dbReference>
<evidence type="ECO:0000256" key="2">
    <source>
        <dbReference type="ARBA" id="ARBA00010254"/>
    </source>
</evidence>
<dbReference type="Proteomes" id="UP001138500">
    <property type="component" value="Unassembled WGS sequence"/>
</dbReference>
<reference evidence="9 10" key="1">
    <citation type="journal article" date="2018" name="IMA Fungus">
        <title>IMA Genome-F 10: Nine draft genome sequences of Claviceps purpurea s.lat., including C. arundinis, C. humidiphila, and C. cf. spartinae, pseudomolecules for the pitch canker pathogen Fusarium circinatum, draft genome of Davidsoniella eucalypti, Grosmannia galeiformis, Quambalaria eucalypti, and Teratosphaeria destructans.</title>
        <authorList>
            <person name="Wingfield B.D."/>
            <person name="Liu M."/>
            <person name="Nguyen H.D."/>
            <person name="Lane F.A."/>
            <person name="Morgan S.W."/>
            <person name="De Vos L."/>
            <person name="Wilken P.M."/>
            <person name="Duong T.A."/>
            <person name="Aylward J."/>
            <person name="Coetzee M.P."/>
            <person name="Dadej K."/>
            <person name="De Beer Z.W."/>
            <person name="Findlay W."/>
            <person name="Havenga M."/>
            <person name="Kolarik M."/>
            <person name="Menzies J.G."/>
            <person name="Naidoo K."/>
            <person name="Pochopski O."/>
            <person name="Shoukouhi P."/>
            <person name="Santana Q.C."/>
            <person name="Seifert K.A."/>
            <person name="Soal N."/>
            <person name="Steenkamp E.T."/>
            <person name="Tatham C.T."/>
            <person name="van der Nest M.A."/>
            <person name="Wingfield M.J."/>
        </authorList>
    </citation>
    <scope>NUCLEOTIDE SEQUENCE [LARGE SCALE GENOMIC DNA]</scope>
    <source>
        <strain evidence="9">CMW44962</strain>
    </source>
</reference>
<keyword evidence="4" id="KW-0689">Ribosomal protein</keyword>
<evidence type="ECO:0000256" key="3">
    <source>
        <dbReference type="ARBA" id="ARBA00011245"/>
    </source>
</evidence>
<dbReference type="SMART" id="SM00829">
    <property type="entry name" value="PKS_ER"/>
    <property type="match status" value="1"/>
</dbReference>
<dbReference type="InterPro" id="IPR020843">
    <property type="entry name" value="ER"/>
</dbReference>
<comment type="subunit">
    <text evidence="3">Monomer.</text>
</comment>
<comment type="similarity">
    <text evidence="1">Belongs to the zinc-containing alcohol dehydrogenase family.</text>
</comment>
<dbReference type="Pfam" id="PF08240">
    <property type="entry name" value="ADH_N"/>
    <property type="match status" value="1"/>
</dbReference>
<dbReference type="InterPro" id="IPR036291">
    <property type="entry name" value="NAD(P)-bd_dom_sf"/>
</dbReference>
<feature type="compositionally biased region" description="Basic and acidic residues" evidence="7">
    <location>
        <begin position="773"/>
        <end position="785"/>
    </location>
</feature>
<evidence type="ECO:0000256" key="4">
    <source>
        <dbReference type="ARBA" id="ARBA00022980"/>
    </source>
</evidence>
<feature type="region of interest" description="Disordered" evidence="7">
    <location>
        <begin position="476"/>
        <end position="502"/>
    </location>
</feature>
<dbReference type="EMBL" id="RIBY02001868">
    <property type="protein sequence ID" value="KAH9827526.1"/>
    <property type="molecule type" value="Genomic_DNA"/>
</dbReference>
<dbReference type="Gene3D" id="2.40.50.140">
    <property type="entry name" value="Nucleic acid-binding proteins"/>
    <property type="match status" value="1"/>
</dbReference>
<comment type="similarity">
    <text evidence="2">Belongs to the universal ribosomal protein uS17 family.</text>
</comment>
<dbReference type="SUPFAM" id="SSF50249">
    <property type="entry name" value="Nucleic acid-binding proteins"/>
    <property type="match status" value="1"/>
</dbReference>
<comment type="caution">
    <text evidence="9">The sequence shown here is derived from an EMBL/GenBank/DDBJ whole genome shotgun (WGS) entry which is preliminary data.</text>
</comment>
<dbReference type="InterPro" id="IPR047122">
    <property type="entry name" value="Trans-enoyl_RdTase-like"/>
</dbReference>
<dbReference type="CDD" id="cd00364">
    <property type="entry name" value="Ribosomal_uS17"/>
    <property type="match status" value="1"/>
</dbReference>
<evidence type="ECO:0000256" key="7">
    <source>
        <dbReference type="SAM" id="MobiDB-lite"/>
    </source>
</evidence>
<dbReference type="Pfam" id="PF00107">
    <property type="entry name" value="ADH_zinc_N"/>
    <property type="match status" value="1"/>
</dbReference>
<dbReference type="InterPro" id="IPR011032">
    <property type="entry name" value="GroES-like_sf"/>
</dbReference>
<dbReference type="AlphaFoldDB" id="A0A9W7W2C3"/>
<keyword evidence="10" id="KW-1185">Reference proteome</keyword>
<dbReference type="InterPro" id="IPR012340">
    <property type="entry name" value="NA-bd_OB-fold"/>
</dbReference>
<dbReference type="GO" id="GO:0016651">
    <property type="term" value="F:oxidoreductase activity, acting on NAD(P)H"/>
    <property type="evidence" value="ECO:0007669"/>
    <property type="project" value="InterPro"/>
</dbReference>
<evidence type="ECO:0000259" key="8">
    <source>
        <dbReference type="SMART" id="SM00829"/>
    </source>
</evidence>
<keyword evidence="5" id="KW-0560">Oxidoreductase</keyword>
<evidence type="ECO:0000313" key="10">
    <source>
        <dbReference type="Proteomes" id="UP001138500"/>
    </source>
</evidence>
<gene>
    <name evidence="9" type="ORF">Tdes44962_MAKER02784</name>
</gene>
<dbReference type="InterPro" id="IPR000266">
    <property type="entry name" value="Ribosomal_uS17"/>
</dbReference>
<dbReference type="PANTHER" id="PTHR45348:SF2">
    <property type="entry name" value="ZINC-TYPE ALCOHOL DEHYDROGENASE-LIKE PROTEIN C2E1P3.01"/>
    <property type="match status" value="1"/>
</dbReference>
<dbReference type="InterPro" id="IPR013149">
    <property type="entry name" value="ADH-like_C"/>
</dbReference>
<feature type="region of interest" description="Disordered" evidence="7">
    <location>
        <begin position="697"/>
        <end position="742"/>
    </location>
</feature>
<evidence type="ECO:0000256" key="1">
    <source>
        <dbReference type="ARBA" id="ARBA00008072"/>
    </source>
</evidence>
<evidence type="ECO:0000313" key="9">
    <source>
        <dbReference type="EMBL" id="KAH9827526.1"/>
    </source>
</evidence>
<reference evidence="9 10" key="2">
    <citation type="journal article" date="2021" name="Curr. Genet.">
        <title>Genetic response to nitrogen starvation in the aggressive Eucalyptus foliar pathogen Teratosphaeria destructans.</title>
        <authorList>
            <person name="Havenga M."/>
            <person name="Wingfield B.D."/>
            <person name="Wingfield M.J."/>
            <person name="Dreyer L.L."/>
            <person name="Roets F."/>
            <person name="Aylward J."/>
        </authorList>
    </citation>
    <scope>NUCLEOTIDE SEQUENCE [LARGE SCALE GENOMIC DNA]</scope>
    <source>
        <strain evidence="9">CMW44962</strain>
    </source>
</reference>
<accession>A0A9W7W2C3</accession>
<organism evidence="9 10">
    <name type="scientific">Teratosphaeria destructans</name>
    <dbReference type="NCBI Taxonomy" id="418781"/>
    <lineage>
        <taxon>Eukaryota</taxon>
        <taxon>Fungi</taxon>
        <taxon>Dikarya</taxon>
        <taxon>Ascomycota</taxon>
        <taxon>Pezizomycotina</taxon>
        <taxon>Dothideomycetes</taxon>
        <taxon>Dothideomycetidae</taxon>
        <taxon>Mycosphaerellales</taxon>
        <taxon>Teratosphaeriaceae</taxon>
        <taxon>Teratosphaeria</taxon>
    </lineage>
</organism>
<dbReference type="InterPro" id="IPR013154">
    <property type="entry name" value="ADH-like_N"/>
</dbReference>
<dbReference type="SUPFAM" id="SSF51735">
    <property type="entry name" value="NAD(P)-binding Rossmann-fold domains"/>
    <property type="match status" value="1"/>
</dbReference>
<sequence>MLYAVASIRYGLEVHGNVILPRIDKRSSVETIWLKPLTSSTTTMAPQTMKAIKNTEQGKAEIQEVPVPTLLDDYCLVKVRAVALNPTDWKHVDFLAVPGHTVGCDFAGIVEEVGSKVTKDFKKGDRIAGFAHGVSSRNREHGAFGEFCLAKGDLWMKVPDNVTDEEAATLGVGISTVGQGLYQSLGLPLPGSGQKAGFPILIYGGSTATGSLAIQYAVLSGCDVITTCSERNFPFVKSLGASAAFDYKDQDVAKKIREHTKDQLAYAFDCISEKDSAKICSEAMGSKGGKVSFLLPVKPTRDDVKSAVTMAYTMMGEQFNMGPREFPANLQDLEFGKEFWALSTKLVTSKQISVHPPQVGKDGLKGVFDGLQQLKEGKVSGQKLVYRVDETPYLDITRQQYIAMSRRAFVTPLRLATQTANRNGQWICRRCLATQAQATADFPEATSTVDIQSEAVVPPAVPDNLLRESWMTRPAIEQTSRSQGGAKNAPLYNGYNHPDLQPQERLNKITGTVQGLGNYETELILATPVGHSIPPQLLQHLSDESAQLLPVEEQEIRERLGSASRSSTGVVVSAGKMDRTVKVRLVGKKWNQKLKKDFDTHTDHLVHDPNNSLLAGDVVVIDRMKCSKKVNHIVRKLHAPFGRPAHTRPPIPTPEQRLANWKKERFAKNQRRTLRRAAARGDEKAIAELRALGLDPGAGVEGGKGRDEGLQNGVGQQRTPSKGAILGSQGQKLPEGVLPGGEQAVGKIDQRAKHNKEMAMKLDAKAENNLLEAKEKAEELEKKGVSADPLSGTTLERGRLD</sequence>
<proteinExistence type="inferred from homology"/>
<name>A0A9W7W2C3_9PEZI</name>
<dbReference type="OrthoDB" id="48317at2759"/>
<dbReference type="SUPFAM" id="SSF50129">
    <property type="entry name" value="GroES-like"/>
    <property type="match status" value="1"/>
</dbReference>
<dbReference type="PANTHER" id="PTHR45348">
    <property type="entry name" value="HYPOTHETICAL OXIDOREDUCTASE (EUROFUNG)"/>
    <property type="match status" value="1"/>
</dbReference>
<dbReference type="CDD" id="cd08249">
    <property type="entry name" value="enoyl_reductase_like"/>
    <property type="match status" value="1"/>
</dbReference>
<keyword evidence="6" id="KW-0687">Ribonucleoprotein</keyword>
<dbReference type="GO" id="GO:0006412">
    <property type="term" value="P:translation"/>
    <property type="evidence" value="ECO:0007669"/>
    <property type="project" value="InterPro"/>
</dbReference>
<evidence type="ECO:0000256" key="5">
    <source>
        <dbReference type="ARBA" id="ARBA00023002"/>
    </source>
</evidence>
<dbReference type="Gene3D" id="3.40.50.720">
    <property type="entry name" value="NAD(P)-binding Rossmann-like Domain"/>
    <property type="match status" value="1"/>
</dbReference>
<dbReference type="GO" id="GO:0003735">
    <property type="term" value="F:structural constituent of ribosome"/>
    <property type="evidence" value="ECO:0007669"/>
    <property type="project" value="InterPro"/>
</dbReference>
<dbReference type="Gene3D" id="3.90.180.10">
    <property type="entry name" value="Medium-chain alcohol dehydrogenases, catalytic domain"/>
    <property type="match status" value="1"/>
</dbReference>
<feature type="domain" description="Enoyl reductase (ER)" evidence="8">
    <location>
        <begin position="58"/>
        <end position="385"/>
    </location>
</feature>
<dbReference type="GO" id="GO:0005840">
    <property type="term" value="C:ribosome"/>
    <property type="evidence" value="ECO:0007669"/>
    <property type="project" value="UniProtKB-KW"/>
</dbReference>
<evidence type="ECO:0000256" key="6">
    <source>
        <dbReference type="ARBA" id="ARBA00023274"/>
    </source>
</evidence>